<dbReference type="PANTHER" id="PTHR12304:SF46">
    <property type="entry name" value="INOSINE-ADENOSINE-GUANOSINE-NUCLEOSIDE HYDROLASE"/>
    <property type="match status" value="1"/>
</dbReference>
<accession>A0A7S1X8A9</accession>
<dbReference type="GO" id="GO:0006152">
    <property type="term" value="P:purine nucleoside catabolic process"/>
    <property type="evidence" value="ECO:0007669"/>
    <property type="project" value="TreeGrafter"/>
</dbReference>
<dbReference type="PANTHER" id="PTHR12304">
    <property type="entry name" value="INOSINE-URIDINE PREFERRING NUCLEOSIDE HYDROLASE"/>
    <property type="match status" value="1"/>
</dbReference>
<feature type="domain" description="Inosine/uridine-preferring nucleoside hydrolase" evidence="5">
    <location>
        <begin position="42"/>
        <end position="366"/>
    </location>
</feature>
<feature type="signal peptide" evidence="4">
    <location>
        <begin position="1"/>
        <end position="24"/>
    </location>
</feature>
<organism evidence="6">
    <name type="scientific">Tetraselmis chuii</name>
    <dbReference type="NCBI Taxonomy" id="63592"/>
    <lineage>
        <taxon>Eukaryota</taxon>
        <taxon>Viridiplantae</taxon>
        <taxon>Chlorophyta</taxon>
        <taxon>core chlorophytes</taxon>
        <taxon>Chlorodendrophyceae</taxon>
        <taxon>Chlorodendrales</taxon>
        <taxon>Chlorodendraceae</taxon>
        <taxon>Tetraselmis</taxon>
    </lineage>
</organism>
<evidence type="ECO:0000256" key="3">
    <source>
        <dbReference type="ARBA" id="ARBA00023295"/>
    </source>
</evidence>
<proteinExistence type="inferred from homology"/>
<protein>
    <recommendedName>
        <fullName evidence="5">Inosine/uridine-preferring nucleoside hydrolase domain-containing protein</fullName>
    </recommendedName>
</protein>
<dbReference type="Pfam" id="PF01156">
    <property type="entry name" value="IU_nuc_hydro"/>
    <property type="match status" value="1"/>
</dbReference>
<dbReference type="Gene3D" id="3.90.245.10">
    <property type="entry name" value="Ribonucleoside hydrolase-like"/>
    <property type="match status" value="1"/>
</dbReference>
<dbReference type="EMBL" id="HBGG01031532">
    <property type="protein sequence ID" value="CAD9214233.1"/>
    <property type="molecule type" value="Transcribed_RNA"/>
</dbReference>
<evidence type="ECO:0000256" key="1">
    <source>
        <dbReference type="ARBA" id="ARBA00009176"/>
    </source>
</evidence>
<name>A0A7S1X8A9_9CHLO</name>
<evidence type="ECO:0000256" key="4">
    <source>
        <dbReference type="SAM" id="SignalP"/>
    </source>
</evidence>
<dbReference type="InterPro" id="IPR023186">
    <property type="entry name" value="IUNH"/>
</dbReference>
<sequence>MSAARSIFLAIAGLLSLIATPVLGVVPVATGNRCSAGDARKIIVDYDVNIDDVVALAYLLKEPSIDIVAVIVTATAFVNPAPGVDNTHKLLQLLGKNNIDVGIGPSYAAYDQGGWPSFCTYQKGVPVDIRSETDALLGLHNQLLAYSPKGYYKSSPEDGTTVGNTTAAAVYAKWADQGVDTVLTLGTMTSLHSFQAENPASYAKLKYLYAMLGAVEVPGNVWSVPGADSSEFNGFLDPHAAKAVLSSSNWESITLVPLDATNQVPMTQVYMDELSQLSTPEGIFVYELTRYVQNTWHAGRNGFLGLDENGEVTEESLMAAYFFWDPLAAVIMVDESYVGFCNATVEVVANDPPDYATDGSIVLAPNGTAVRYACQVSPEQAAGLQDHLAVMLGRDCIENQPMSMLTLFTALSTGECPDGSTVPGATPDPTSDARHSLHQPSRALIGSILAMLFGFAYAM</sequence>
<dbReference type="InterPro" id="IPR036452">
    <property type="entry name" value="Ribo_hydro-like"/>
</dbReference>
<gene>
    <name evidence="6" type="ORF">TCHU04912_LOCUS16472</name>
</gene>
<dbReference type="GO" id="GO:0005829">
    <property type="term" value="C:cytosol"/>
    <property type="evidence" value="ECO:0007669"/>
    <property type="project" value="TreeGrafter"/>
</dbReference>
<evidence type="ECO:0000259" key="5">
    <source>
        <dbReference type="Pfam" id="PF01156"/>
    </source>
</evidence>
<dbReference type="AlphaFoldDB" id="A0A7S1X8A9"/>
<dbReference type="InterPro" id="IPR001910">
    <property type="entry name" value="Inosine/uridine_hydrolase_dom"/>
</dbReference>
<evidence type="ECO:0000256" key="2">
    <source>
        <dbReference type="ARBA" id="ARBA00022801"/>
    </source>
</evidence>
<evidence type="ECO:0000313" key="6">
    <source>
        <dbReference type="EMBL" id="CAD9214233.1"/>
    </source>
</evidence>
<dbReference type="SUPFAM" id="SSF53590">
    <property type="entry name" value="Nucleoside hydrolase"/>
    <property type="match status" value="1"/>
</dbReference>
<keyword evidence="2" id="KW-0378">Hydrolase</keyword>
<reference evidence="6" key="1">
    <citation type="submission" date="2021-01" db="EMBL/GenBank/DDBJ databases">
        <authorList>
            <person name="Corre E."/>
            <person name="Pelletier E."/>
            <person name="Niang G."/>
            <person name="Scheremetjew M."/>
            <person name="Finn R."/>
            <person name="Kale V."/>
            <person name="Holt S."/>
            <person name="Cochrane G."/>
            <person name="Meng A."/>
            <person name="Brown T."/>
            <person name="Cohen L."/>
        </authorList>
    </citation>
    <scope>NUCLEOTIDE SEQUENCE</scope>
    <source>
        <strain evidence="6">PLY429</strain>
    </source>
</reference>
<comment type="similarity">
    <text evidence="1">Belongs to the IUNH family.</text>
</comment>
<keyword evidence="4" id="KW-0732">Signal</keyword>
<keyword evidence="3" id="KW-0326">Glycosidase</keyword>
<dbReference type="GO" id="GO:0008477">
    <property type="term" value="F:purine nucleosidase activity"/>
    <property type="evidence" value="ECO:0007669"/>
    <property type="project" value="TreeGrafter"/>
</dbReference>
<feature type="chain" id="PRO_5031363481" description="Inosine/uridine-preferring nucleoside hydrolase domain-containing protein" evidence="4">
    <location>
        <begin position="25"/>
        <end position="459"/>
    </location>
</feature>